<organism evidence="2 3">
    <name type="scientific">Durusdinium trenchii</name>
    <dbReference type="NCBI Taxonomy" id="1381693"/>
    <lineage>
        <taxon>Eukaryota</taxon>
        <taxon>Sar</taxon>
        <taxon>Alveolata</taxon>
        <taxon>Dinophyceae</taxon>
        <taxon>Suessiales</taxon>
        <taxon>Symbiodiniaceae</taxon>
        <taxon>Durusdinium</taxon>
    </lineage>
</organism>
<evidence type="ECO:0000256" key="1">
    <source>
        <dbReference type="SAM" id="SignalP"/>
    </source>
</evidence>
<protein>
    <submittedName>
        <fullName evidence="2">Endoplasmic reticulum-type</fullName>
    </submittedName>
</protein>
<reference evidence="2 3" key="1">
    <citation type="submission" date="2024-02" db="EMBL/GenBank/DDBJ databases">
        <authorList>
            <person name="Chen Y."/>
            <person name="Shah S."/>
            <person name="Dougan E. K."/>
            <person name="Thang M."/>
            <person name="Chan C."/>
        </authorList>
    </citation>
    <scope>NUCLEOTIDE SEQUENCE [LARGE SCALE GENOMIC DNA]</scope>
</reference>
<gene>
    <name evidence="2" type="ORF">SCF082_LOCUS279</name>
</gene>
<feature type="chain" id="PRO_5045627023" evidence="1">
    <location>
        <begin position="17"/>
        <end position="180"/>
    </location>
</feature>
<proteinExistence type="predicted"/>
<name>A0ABP0HAD4_9DINO</name>
<dbReference type="Proteomes" id="UP001642464">
    <property type="component" value="Unassembled WGS sequence"/>
</dbReference>
<comment type="caution">
    <text evidence="2">The sequence shown here is derived from an EMBL/GenBank/DDBJ whole genome shotgun (WGS) entry which is preliminary data.</text>
</comment>
<evidence type="ECO:0000313" key="3">
    <source>
        <dbReference type="Proteomes" id="UP001642464"/>
    </source>
</evidence>
<feature type="signal peptide" evidence="1">
    <location>
        <begin position="1"/>
        <end position="16"/>
    </location>
</feature>
<dbReference type="EMBL" id="CAXAMM010000070">
    <property type="protein sequence ID" value="CAK8985790.1"/>
    <property type="molecule type" value="Genomic_DNA"/>
</dbReference>
<sequence>MLRWVLTLGVVLEVSGNSMYIAKLCKGRTCNDLKFPILDYDAATKTCVCTAHPCWNDNGLQHKCPGEKHDDKFLTFFYEKSGKLNCGCSKEPDYKSLYLSKELCPGEHCTPEHPILDYDQDTKTCICRTHPCGDIDGLTHTCPTEKFPILRYRVDEDEQTKESKNVCECIAPMHAPKDEL</sequence>
<keyword evidence="1" id="KW-0732">Signal</keyword>
<accession>A0ABP0HAD4</accession>
<keyword evidence="3" id="KW-1185">Reference proteome</keyword>
<evidence type="ECO:0000313" key="2">
    <source>
        <dbReference type="EMBL" id="CAK8985790.1"/>
    </source>
</evidence>